<protein>
    <submittedName>
        <fullName evidence="1">Uncharacterized protein</fullName>
    </submittedName>
</protein>
<organism evidence="1 2">
    <name type="scientific">Rotaria magnacalcarata</name>
    <dbReference type="NCBI Taxonomy" id="392030"/>
    <lineage>
        <taxon>Eukaryota</taxon>
        <taxon>Metazoa</taxon>
        <taxon>Spiralia</taxon>
        <taxon>Gnathifera</taxon>
        <taxon>Rotifera</taxon>
        <taxon>Eurotatoria</taxon>
        <taxon>Bdelloidea</taxon>
        <taxon>Philodinida</taxon>
        <taxon>Philodinidae</taxon>
        <taxon>Rotaria</taxon>
    </lineage>
</organism>
<gene>
    <name evidence="1" type="ORF">MBJ925_LOCUS37424</name>
</gene>
<dbReference type="AlphaFoldDB" id="A0A817AF49"/>
<evidence type="ECO:0000313" key="1">
    <source>
        <dbReference type="EMBL" id="CAF2242461.1"/>
    </source>
</evidence>
<name>A0A817AF49_9BILA</name>
<evidence type="ECO:0000313" key="2">
    <source>
        <dbReference type="Proteomes" id="UP000663824"/>
    </source>
</evidence>
<reference evidence="1" key="1">
    <citation type="submission" date="2021-02" db="EMBL/GenBank/DDBJ databases">
        <authorList>
            <person name="Nowell W R."/>
        </authorList>
    </citation>
    <scope>NUCLEOTIDE SEQUENCE</scope>
</reference>
<accession>A0A817AF49</accession>
<sequence length="178" mass="19958">MNANVVGLGVIGRDRYDIYPLKGAMFSLHKRVFPLEYDSMMVSTHYCLIKKGFVVDNVPVDDNEVLPLDKRMAVHLTVNYRKDNINIEAKYALDQRYYYITLTNGINAENLINVLNDFIKTSLNDVETCQGDNTGKGGNAASMSKNFLHESASSDALRLKALQLGFESSIEINQTNVN</sequence>
<proteinExistence type="predicted"/>
<dbReference type="EMBL" id="CAJNRE010020840">
    <property type="protein sequence ID" value="CAF2242461.1"/>
    <property type="molecule type" value="Genomic_DNA"/>
</dbReference>
<dbReference type="Proteomes" id="UP000663824">
    <property type="component" value="Unassembled WGS sequence"/>
</dbReference>
<comment type="caution">
    <text evidence="1">The sequence shown here is derived from an EMBL/GenBank/DDBJ whole genome shotgun (WGS) entry which is preliminary data.</text>
</comment>